<comment type="caution">
    <text evidence="1">The sequence shown here is derived from an EMBL/GenBank/DDBJ whole genome shotgun (WGS) entry which is preliminary data.</text>
</comment>
<protein>
    <submittedName>
        <fullName evidence="1">Uncharacterized protein</fullName>
    </submittedName>
</protein>
<evidence type="ECO:0000313" key="2">
    <source>
        <dbReference type="Proteomes" id="UP001165960"/>
    </source>
</evidence>
<sequence>MCYKFEYKTSQLVSASTQEISLFHPPKYFQTCLQTIRSCSQSRAVIQLGSEKPEAKQLNLVELVLAGKPILNNYVKISKQDNLKLTMVPVPGSDPKHQLVPMAHLPNHITLSDWIGTAKSVAPQLSYELPQLDSKLQLPNDTRLGFLCEDWDTTKKSEAILFSYYDVKPRKCHYTFEIMMHNVNHEYWDETYTCPTPKKQEFEPIVNHCLKNNETTMKQPNGIKSTYWACTFEIPRPKVIHKYCVETCVVPSSNNWIVDLIIASLPKTNAVILNHLRVTKSNCWYYKPEIPITKVKCQE</sequence>
<keyword evidence="2" id="KW-1185">Reference proteome</keyword>
<dbReference type="EMBL" id="QTSX02003736">
    <property type="protein sequence ID" value="KAJ9068420.1"/>
    <property type="molecule type" value="Genomic_DNA"/>
</dbReference>
<proteinExistence type="predicted"/>
<dbReference type="Proteomes" id="UP001165960">
    <property type="component" value="Unassembled WGS sequence"/>
</dbReference>
<evidence type="ECO:0000313" key="1">
    <source>
        <dbReference type="EMBL" id="KAJ9068420.1"/>
    </source>
</evidence>
<accession>A0ACC2T1G6</accession>
<reference evidence="1" key="1">
    <citation type="submission" date="2022-04" db="EMBL/GenBank/DDBJ databases">
        <title>Genome of the entomopathogenic fungus Entomophthora muscae.</title>
        <authorList>
            <person name="Elya C."/>
            <person name="Lovett B.R."/>
            <person name="Lee E."/>
            <person name="Macias A.M."/>
            <person name="Hajek A.E."/>
            <person name="De Bivort B.L."/>
            <person name="Kasson M.T."/>
            <person name="De Fine Licht H.H."/>
            <person name="Stajich J.E."/>
        </authorList>
    </citation>
    <scope>NUCLEOTIDE SEQUENCE</scope>
    <source>
        <strain evidence="1">Berkeley</strain>
    </source>
</reference>
<gene>
    <name evidence="1" type="ORF">DSO57_1028832</name>
</gene>
<organism evidence="1 2">
    <name type="scientific">Entomophthora muscae</name>
    <dbReference type="NCBI Taxonomy" id="34485"/>
    <lineage>
        <taxon>Eukaryota</taxon>
        <taxon>Fungi</taxon>
        <taxon>Fungi incertae sedis</taxon>
        <taxon>Zoopagomycota</taxon>
        <taxon>Entomophthoromycotina</taxon>
        <taxon>Entomophthoromycetes</taxon>
        <taxon>Entomophthorales</taxon>
        <taxon>Entomophthoraceae</taxon>
        <taxon>Entomophthora</taxon>
    </lineage>
</organism>
<name>A0ACC2T1G6_9FUNG</name>